<keyword evidence="2" id="KW-1185">Reference proteome</keyword>
<name>A0ACD3RTF6_LARCR</name>
<dbReference type="EMBL" id="CM011675">
    <property type="protein sequence ID" value="TMS21878.1"/>
    <property type="molecule type" value="Genomic_DNA"/>
</dbReference>
<accession>A0ACD3RTF6</accession>
<reference evidence="1" key="1">
    <citation type="submission" date="2018-11" db="EMBL/GenBank/DDBJ databases">
        <title>The sequence and de novo assembly of Larimichthys crocea genome using PacBio and Hi-C technologies.</title>
        <authorList>
            <person name="Xu P."/>
            <person name="Chen B."/>
            <person name="Zhou Z."/>
            <person name="Ke Q."/>
            <person name="Wu Y."/>
            <person name="Bai H."/>
            <person name="Pu F."/>
        </authorList>
    </citation>
    <scope>NUCLEOTIDE SEQUENCE</scope>
    <source>
        <tissue evidence="1">Muscle</tissue>
    </source>
</reference>
<evidence type="ECO:0000313" key="1">
    <source>
        <dbReference type="EMBL" id="TMS21878.1"/>
    </source>
</evidence>
<proteinExistence type="predicted"/>
<sequence>MANQDTEVKCFLSASTYRDDSTLCKQTRPPPRFPVHRGEPSTAVTVSASLTNARCESPWRAAAATRADSTLCCKDGFLFTTGRDTFTNHSEIHFCHFPLSYTRDI</sequence>
<organism evidence="1 2">
    <name type="scientific">Larimichthys crocea</name>
    <name type="common">Large yellow croaker</name>
    <name type="synonym">Pseudosciaena crocea</name>
    <dbReference type="NCBI Taxonomy" id="215358"/>
    <lineage>
        <taxon>Eukaryota</taxon>
        <taxon>Metazoa</taxon>
        <taxon>Chordata</taxon>
        <taxon>Craniata</taxon>
        <taxon>Vertebrata</taxon>
        <taxon>Euteleostomi</taxon>
        <taxon>Actinopterygii</taxon>
        <taxon>Neopterygii</taxon>
        <taxon>Teleostei</taxon>
        <taxon>Neoteleostei</taxon>
        <taxon>Acanthomorphata</taxon>
        <taxon>Eupercaria</taxon>
        <taxon>Sciaenidae</taxon>
        <taxon>Larimichthys</taxon>
    </lineage>
</organism>
<protein>
    <submittedName>
        <fullName evidence="1">Uncharacterized protein</fullName>
    </submittedName>
</protein>
<evidence type="ECO:0000313" key="2">
    <source>
        <dbReference type="Proteomes" id="UP000793456"/>
    </source>
</evidence>
<gene>
    <name evidence="1" type="ORF">E3U43_012143</name>
</gene>
<dbReference type="Proteomes" id="UP000793456">
    <property type="component" value="Chromosome II"/>
</dbReference>
<comment type="caution">
    <text evidence="1">The sequence shown here is derived from an EMBL/GenBank/DDBJ whole genome shotgun (WGS) entry which is preliminary data.</text>
</comment>